<dbReference type="InterPro" id="IPR009014">
    <property type="entry name" value="Transketo_C/PFOR_II"/>
</dbReference>
<dbReference type="SUPFAM" id="SSF52518">
    <property type="entry name" value="Thiamin diphosphate-binding fold (THDP-binding)"/>
    <property type="match status" value="1"/>
</dbReference>
<proteinExistence type="predicted"/>
<evidence type="ECO:0000313" key="3">
    <source>
        <dbReference type="Proteomes" id="UP000177907"/>
    </source>
</evidence>
<gene>
    <name evidence="2" type="ORF">A3J93_01180</name>
</gene>
<dbReference type="CDD" id="cd07033">
    <property type="entry name" value="TPP_PYR_DXS_TK_like"/>
    <property type="match status" value="1"/>
</dbReference>
<sequence length="293" mass="32474">MRKQLVKTVQSILATDDNVVLLLGDIGVWGFREAFKLYPERVFNIGILEQSTISLSAGLSMSGLIPVVHTIAPFLVERAYEQLKDDFGYQKLGGNFISVGASYDYAALGCTHHCPADVGILSNIPGMEIILPSTAQEFDTLFKQTYTNGHPTYFRLSERQNEQSYNIEFGKAHLVKQGKLATVIAVGSMLKPVLAACQDLDVTILYYTTVFPFDVEAVRQNSQSGKIIVCEPYYSGVLAPKILEAVYPNSVVIKQIGVPRQFLTNYGKAEEHDKELGFTAENIKQKVERLIAL</sequence>
<dbReference type="Proteomes" id="UP000177907">
    <property type="component" value="Unassembled WGS sequence"/>
</dbReference>
<dbReference type="PANTHER" id="PTHR43825:SF5">
    <property type="entry name" value="HYPOTHETICAL TRANSKETOLASE FAMILY PROTEIN"/>
    <property type="match status" value="1"/>
</dbReference>
<reference evidence="2 3" key="1">
    <citation type="journal article" date="2016" name="Nat. Commun.">
        <title>Thousands of microbial genomes shed light on interconnected biogeochemical processes in an aquifer system.</title>
        <authorList>
            <person name="Anantharaman K."/>
            <person name="Brown C.T."/>
            <person name="Hug L.A."/>
            <person name="Sharon I."/>
            <person name="Castelle C.J."/>
            <person name="Probst A.J."/>
            <person name="Thomas B.C."/>
            <person name="Singh A."/>
            <person name="Wilkins M.J."/>
            <person name="Karaoz U."/>
            <person name="Brodie E.L."/>
            <person name="Williams K.H."/>
            <person name="Hubbard S.S."/>
            <person name="Banfield J.F."/>
        </authorList>
    </citation>
    <scope>NUCLEOTIDE SEQUENCE [LARGE SCALE GENOMIC DNA]</scope>
</reference>
<dbReference type="STRING" id="1798704.A3J93_01180"/>
<protein>
    <recommendedName>
        <fullName evidence="1">Transketolase-like pyrimidine-binding domain-containing protein</fullName>
    </recommendedName>
</protein>
<dbReference type="Pfam" id="PF02779">
    <property type="entry name" value="Transket_pyr"/>
    <property type="match status" value="1"/>
</dbReference>
<dbReference type="SUPFAM" id="SSF52922">
    <property type="entry name" value="TK C-terminal domain-like"/>
    <property type="match status" value="1"/>
</dbReference>
<dbReference type="PANTHER" id="PTHR43825">
    <property type="entry name" value="PYRUVATE DEHYDROGENASE E1 COMPONENT"/>
    <property type="match status" value="1"/>
</dbReference>
<evidence type="ECO:0000259" key="1">
    <source>
        <dbReference type="SMART" id="SM00861"/>
    </source>
</evidence>
<accession>A0A1F6NXT0</accession>
<dbReference type="Pfam" id="PF02780">
    <property type="entry name" value="Transketolase_C"/>
    <property type="match status" value="1"/>
</dbReference>
<comment type="caution">
    <text evidence="2">The sequence shown here is derived from an EMBL/GenBank/DDBJ whole genome shotgun (WGS) entry which is preliminary data.</text>
</comment>
<dbReference type="InterPro" id="IPR033248">
    <property type="entry name" value="Transketolase_C"/>
</dbReference>
<dbReference type="Gene3D" id="3.40.50.920">
    <property type="match status" value="1"/>
</dbReference>
<dbReference type="Gene3D" id="3.40.50.970">
    <property type="match status" value="1"/>
</dbReference>
<dbReference type="AlphaFoldDB" id="A0A1F6NXT0"/>
<name>A0A1F6NXT0_9BACT</name>
<dbReference type="InterPro" id="IPR005475">
    <property type="entry name" value="Transketolase-like_Pyr-bd"/>
</dbReference>
<organism evidence="2 3">
    <name type="scientific">Candidatus Magasanikbacteria bacterium RIFOXYC2_FULL_42_28</name>
    <dbReference type="NCBI Taxonomy" id="1798704"/>
    <lineage>
        <taxon>Bacteria</taxon>
        <taxon>Candidatus Magasanikiibacteriota</taxon>
    </lineage>
</organism>
<dbReference type="InterPro" id="IPR051157">
    <property type="entry name" value="PDH/Transketolase"/>
</dbReference>
<dbReference type="EMBL" id="MFQZ01000001">
    <property type="protein sequence ID" value="OGH88691.1"/>
    <property type="molecule type" value="Genomic_DNA"/>
</dbReference>
<dbReference type="InterPro" id="IPR029061">
    <property type="entry name" value="THDP-binding"/>
</dbReference>
<evidence type="ECO:0000313" key="2">
    <source>
        <dbReference type="EMBL" id="OGH88691.1"/>
    </source>
</evidence>
<dbReference type="SMART" id="SM00861">
    <property type="entry name" value="Transket_pyr"/>
    <property type="match status" value="1"/>
</dbReference>
<feature type="domain" description="Transketolase-like pyrimidine-binding" evidence="1">
    <location>
        <begin position="1"/>
        <end position="160"/>
    </location>
</feature>